<evidence type="ECO:0000256" key="1">
    <source>
        <dbReference type="ARBA" id="ARBA00004604"/>
    </source>
</evidence>
<protein>
    <recommendedName>
        <fullName evidence="10">U3 small nucleolar RNA-associated protein 6 homolog</fullName>
    </recommendedName>
</protein>
<dbReference type="GO" id="GO:0032040">
    <property type="term" value="C:small-subunit processome"/>
    <property type="evidence" value="ECO:0007669"/>
    <property type="project" value="TreeGrafter"/>
</dbReference>
<dbReference type="InterPro" id="IPR011990">
    <property type="entry name" value="TPR-like_helical_dom_sf"/>
</dbReference>
<feature type="domain" description="U3 small nucleolar RNA-associated protein 6 homolog C-terminal" evidence="7">
    <location>
        <begin position="291"/>
        <end position="545"/>
    </location>
</feature>
<dbReference type="AlphaFoldDB" id="A0A8J9VD32"/>
<dbReference type="GO" id="GO:0000462">
    <property type="term" value="P:maturation of SSU-rRNA from tricistronic rRNA transcript (SSU-rRNA, 5.8S rRNA, LSU-rRNA)"/>
    <property type="evidence" value="ECO:0007669"/>
    <property type="project" value="InterPro"/>
</dbReference>
<name>A0A8J9VD32_9NEOP</name>
<dbReference type="EMBL" id="OV170228">
    <property type="protein sequence ID" value="CAH0729557.1"/>
    <property type="molecule type" value="Genomic_DNA"/>
</dbReference>
<feature type="domain" description="U3 small nucleolar RNA-associated protein 6 N-terminal" evidence="6">
    <location>
        <begin position="9"/>
        <end position="91"/>
    </location>
</feature>
<organism evidence="8 9">
    <name type="scientific">Brenthis ino</name>
    <name type="common">lesser marbled fritillary</name>
    <dbReference type="NCBI Taxonomy" id="405034"/>
    <lineage>
        <taxon>Eukaryota</taxon>
        <taxon>Metazoa</taxon>
        <taxon>Ecdysozoa</taxon>
        <taxon>Arthropoda</taxon>
        <taxon>Hexapoda</taxon>
        <taxon>Insecta</taxon>
        <taxon>Pterygota</taxon>
        <taxon>Neoptera</taxon>
        <taxon>Endopterygota</taxon>
        <taxon>Lepidoptera</taxon>
        <taxon>Glossata</taxon>
        <taxon>Ditrysia</taxon>
        <taxon>Papilionoidea</taxon>
        <taxon>Nymphalidae</taxon>
        <taxon>Heliconiinae</taxon>
        <taxon>Argynnini</taxon>
        <taxon>Brenthis</taxon>
    </lineage>
</organism>
<keyword evidence="4" id="KW-0677">Repeat</keyword>
<dbReference type="InterPro" id="IPR055347">
    <property type="entry name" value="UTP6_N"/>
</dbReference>
<dbReference type="Pfam" id="PF24892">
    <property type="entry name" value="UTP6_C"/>
    <property type="match status" value="1"/>
</dbReference>
<dbReference type="InterPro" id="IPR003107">
    <property type="entry name" value="HAT"/>
</dbReference>
<evidence type="ECO:0000313" key="8">
    <source>
        <dbReference type="EMBL" id="CAH0729557.1"/>
    </source>
</evidence>
<dbReference type="Gene3D" id="1.25.40.10">
    <property type="entry name" value="Tetratricopeptide repeat domain"/>
    <property type="match status" value="2"/>
</dbReference>
<dbReference type="GO" id="GO:0034388">
    <property type="term" value="C:Pwp2p-containing subcomplex of 90S preribosome"/>
    <property type="evidence" value="ECO:0007669"/>
    <property type="project" value="TreeGrafter"/>
</dbReference>
<keyword evidence="9" id="KW-1185">Reference proteome</keyword>
<proteinExistence type="inferred from homology"/>
<evidence type="ECO:0000259" key="6">
    <source>
        <dbReference type="Pfam" id="PF08640"/>
    </source>
</evidence>
<keyword evidence="3" id="KW-0698">rRNA processing</keyword>
<evidence type="ECO:0000259" key="7">
    <source>
        <dbReference type="Pfam" id="PF24892"/>
    </source>
</evidence>
<dbReference type="Pfam" id="PF08640">
    <property type="entry name" value="U3_assoc_6"/>
    <property type="match status" value="1"/>
</dbReference>
<evidence type="ECO:0000256" key="4">
    <source>
        <dbReference type="ARBA" id="ARBA00022737"/>
    </source>
</evidence>
<dbReference type="InterPro" id="IPR056907">
    <property type="entry name" value="UTP6_C"/>
</dbReference>
<dbReference type="InterPro" id="IPR013949">
    <property type="entry name" value="Utp6"/>
</dbReference>
<comment type="similarity">
    <text evidence="2">Belongs to the UTP6 family.</text>
</comment>
<evidence type="ECO:0000313" key="9">
    <source>
        <dbReference type="Proteomes" id="UP000838878"/>
    </source>
</evidence>
<dbReference type="SUPFAM" id="SSF48452">
    <property type="entry name" value="TPR-like"/>
    <property type="match status" value="2"/>
</dbReference>
<dbReference type="Proteomes" id="UP000838878">
    <property type="component" value="Chromosome 8"/>
</dbReference>
<dbReference type="SMART" id="SM00386">
    <property type="entry name" value="HAT"/>
    <property type="match status" value="4"/>
</dbReference>
<reference evidence="8" key="1">
    <citation type="submission" date="2021-12" db="EMBL/GenBank/DDBJ databases">
        <authorList>
            <person name="Martin H S."/>
        </authorList>
    </citation>
    <scope>NUCLEOTIDE SEQUENCE</scope>
</reference>
<accession>A0A8J9VD32</accession>
<gene>
    <name evidence="8" type="ORF">BINO364_LOCUS14630</name>
</gene>
<evidence type="ECO:0008006" key="10">
    <source>
        <dbReference type="Google" id="ProtNLM"/>
    </source>
</evidence>
<sequence>MAEQVNQRIEGMINELEQMRRTNLYDDDEIKEISGKRKEFEYRIQRRVKEKDDFVQYIAYELALLEDVTLRRKQAKLTEKKKDIEFAITKRLNKTFKHFIFRFQDVAIYFEYIKFCHSVGFTHAVSAILSQMLQIHGDKPKMWQMASKWECKEQNNLENARNFLLKGIHRHPESELLYLDLFDIELMIAFKAEDEEEREKFLKRADVVWKNGIKNIPNVTYLCKLCDHSLKYEIADSITTSIKLEIWERRLEMEVWSYIAMKELEGCHWPEIEEYVNDELEYPKEIINYMGVYEEALTQFPDEKLCTKYIHGLLGLSGIYTEVQKISMVKHAWYYGHENGLLTNDMYIFGIRMLKLEDEISNDEFIEILNGALAKNPHYRFLWEEKLQHYNTDENELLSILKEASKHLKSDDMIALWNYLLDNVESCDVFKKCYSKFQICESAVLLSLKPKLLKKMYEHSGVKAARQAYEDFIRTPPTQEEVHRVMIEIEMSQDKPLVKNIRKCYEALIQHHGKNNIEVWMDYMKFEQENGSAQAVPALHRRAIGMLDKTLVDNFIKAQTLSKIK</sequence>
<evidence type="ECO:0000256" key="5">
    <source>
        <dbReference type="ARBA" id="ARBA00023242"/>
    </source>
</evidence>
<comment type="subcellular location">
    <subcellularLocation>
        <location evidence="1">Nucleus</location>
        <location evidence="1">Nucleolus</location>
    </subcellularLocation>
</comment>
<feature type="non-terminal residue" evidence="8">
    <location>
        <position position="565"/>
    </location>
</feature>
<dbReference type="OrthoDB" id="28112at2759"/>
<dbReference type="PANTHER" id="PTHR23271:SF1">
    <property type="entry name" value="U3 SMALL NUCLEOLAR RNA-ASSOCIATED PROTEIN 6 HOMOLOG"/>
    <property type="match status" value="1"/>
</dbReference>
<evidence type="ECO:0000256" key="3">
    <source>
        <dbReference type="ARBA" id="ARBA00022552"/>
    </source>
</evidence>
<dbReference type="PANTHER" id="PTHR23271">
    <property type="entry name" value="HEPATOCELLULAR CARCINOMA-ASSOCIATED ANTIGEN 66"/>
    <property type="match status" value="1"/>
</dbReference>
<evidence type="ECO:0000256" key="2">
    <source>
        <dbReference type="ARBA" id="ARBA00010734"/>
    </source>
</evidence>
<dbReference type="GO" id="GO:0030515">
    <property type="term" value="F:snoRNA binding"/>
    <property type="evidence" value="ECO:0007669"/>
    <property type="project" value="InterPro"/>
</dbReference>
<keyword evidence="5" id="KW-0539">Nucleus</keyword>